<accession>A0A7Z0VHF3</accession>
<organism evidence="1 2">
    <name type="scientific">Candidatus Thiodiazotropha endolucinida</name>
    <dbReference type="NCBI Taxonomy" id="1655433"/>
    <lineage>
        <taxon>Bacteria</taxon>
        <taxon>Pseudomonadati</taxon>
        <taxon>Pseudomonadota</taxon>
        <taxon>Gammaproteobacteria</taxon>
        <taxon>Chromatiales</taxon>
        <taxon>Sedimenticolaceae</taxon>
        <taxon>Candidatus Thiodiazotropha</taxon>
    </lineage>
</organism>
<sequence>MSVGYLPMLQRMKIKLCLLIWIVFVSCSLSVHGSDEFAMKTRIQFGVIKNDNASENIFPSGFLNFDEGLNLNRAELILEKVPQSNIKPRIGPFPGPKPGLADWGFEIDLRYGEDAAITFGLDDELEVNEGNERLYLLPQWFLNGYLPIADGFSWIVGSWFTSIGHEIGAPVDPPTAFYTHAYAFTYQPVKHVGAMGALKLPFDRESGLWSSGLGIVQGWNNLQDNNNDKTLIFDLRWRSPDFRTWLDMENIVGYEQSEQGTTDQTRPFNAVSSTDEKLLRRMHSVTLSHSFTRLHRIVVNAVYGKQEGGDTIADANNPPGFLITQESRWYGVNLNYYFQWRENKQLGMRAEWFRDEQGAHALLPEGIYRSLTMNLSWWVQDGLRIRPELRYDQYSGNGKPFAGQVPTIFFGEEEQQWVASLDATWFYTL</sequence>
<dbReference type="Proteomes" id="UP000094769">
    <property type="component" value="Unassembled WGS sequence"/>
</dbReference>
<name>A0A7Z0VHF3_9GAMM</name>
<proteinExistence type="predicted"/>
<dbReference type="InterPro" id="IPR011486">
    <property type="entry name" value="BBP2"/>
</dbReference>
<comment type="caution">
    <text evidence="1">The sequence shown here is derived from an EMBL/GenBank/DDBJ whole genome shotgun (WGS) entry which is preliminary data.</text>
</comment>
<keyword evidence="2" id="KW-1185">Reference proteome</keyword>
<protein>
    <submittedName>
        <fullName evidence="1">Uncharacterized protein</fullName>
    </submittedName>
</protein>
<evidence type="ECO:0000313" key="1">
    <source>
        <dbReference type="EMBL" id="ODJ85653.1"/>
    </source>
</evidence>
<evidence type="ECO:0000313" key="2">
    <source>
        <dbReference type="Proteomes" id="UP000094769"/>
    </source>
</evidence>
<reference evidence="1 2" key="1">
    <citation type="submission" date="2016-06" db="EMBL/GenBank/DDBJ databases">
        <title>Genome sequence of endosymbiont of Candidatus Endolucinida thiodiazotropha.</title>
        <authorList>
            <person name="Poehlein A."/>
            <person name="Koenig S."/>
            <person name="Heiden S.E."/>
            <person name="Thuermer A."/>
            <person name="Voget S."/>
            <person name="Daniel R."/>
            <person name="Markert S."/>
            <person name="Gros O."/>
            <person name="Schweder T."/>
        </authorList>
    </citation>
    <scope>NUCLEOTIDE SEQUENCE [LARGE SCALE GENOMIC DNA]</scope>
    <source>
        <strain evidence="1 2">COS</strain>
    </source>
</reference>
<dbReference type="EMBL" id="MARB01000041">
    <property type="protein sequence ID" value="ODJ85653.1"/>
    <property type="molecule type" value="Genomic_DNA"/>
</dbReference>
<dbReference type="OrthoDB" id="9775763at2"/>
<dbReference type="Pfam" id="PF07642">
    <property type="entry name" value="BBP2"/>
    <property type="match status" value="1"/>
</dbReference>
<dbReference type="AlphaFoldDB" id="A0A7Z0VHF3"/>
<dbReference type="SUPFAM" id="SSF56935">
    <property type="entry name" value="Porins"/>
    <property type="match status" value="1"/>
</dbReference>
<gene>
    <name evidence="1" type="ORF">CODIS_41140</name>
</gene>